<dbReference type="InterPro" id="IPR021447">
    <property type="entry name" value="DUF3097_C"/>
</dbReference>
<gene>
    <name evidence="4" type="ORF">CYJ25_01365</name>
</gene>
<comment type="caution">
    <text evidence="4">The sequence shown here is derived from an EMBL/GenBank/DDBJ whole genome shotgun (WGS) entry which is preliminary data.</text>
</comment>
<organism evidence="4 5">
    <name type="scientific">Schaalia turicensis</name>
    <dbReference type="NCBI Taxonomy" id="131111"/>
    <lineage>
        <taxon>Bacteria</taxon>
        <taxon>Bacillati</taxon>
        <taxon>Actinomycetota</taxon>
        <taxon>Actinomycetes</taxon>
        <taxon>Actinomycetales</taxon>
        <taxon>Actinomycetaceae</taxon>
        <taxon>Schaalia</taxon>
    </lineage>
</organism>
<sequence length="312" mass="34450">MSQENRFDPYSTSFDPYGTDILSSDPHRDGPHASRPRSQEIPVELGMVLEDVVTGWVGAVIRVEKSGGMHVVELEDRRGAVRSFPLGGGFWLEGRPVTLAPPRPHESDVPTFRPQLTTHGGRAVTNSGSIAGPKRSPKIAKQSRIWVEGRHDAELVQHVWGDDLAEVGVVVQLLEGVDHLEEILEVFGPSDEVRAGILVDHLVEGSKESRIAQRVQSRWSSGVLVVGHPFVDIWQAVKPARLGLTRWPDIPRGTDIKHGTLDALGWSHANQADIAMGWKRILAQVRNYKDVEPALLGRVEELIDFVTEPGTR</sequence>
<dbReference type="AlphaFoldDB" id="A0A2I1I710"/>
<dbReference type="Pfam" id="PF11296">
    <property type="entry name" value="DUF3097_C"/>
    <property type="match status" value="1"/>
</dbReference>
<evidence type="ECO:0000313" key="5">
    <source>
        <dbReference type="Proteomes" id="UP000234545"/>
    </source>
</evidence>
<evidence type="ECO:0000313" key="4">
    <source>
        <dbReference type="EMBL" id="PKY66916.1"/>
    </source>
</evidence>
<feature type="domain" description="DUF3097" evidence="2">
    <location>
        <begin position="143"/>
        <end position="308"/>
    </location>
</feature>
<evidence type="ECO:0000259" key="3">
    <source>
        <dbReference type="Pfam" id="PF22845"/>
    </source>
</evidence>
<dbReference type="EMBL" id="PKKJ01000001">
    <property type="protein sequence ID" value="PKY66916.1"/>
    <property type="molecule type" value="Genomic_DNA"/>
</dbReference>
<dbReference type="InterPro" id="IPR053883">
    <property type="entry name" value="DUF3097_N"/>
</dbReference>
<dbReference type="OrthoDB" id="3398606at2"/>
<dbReference type="Proteomes" id="UP000234545">
    <property type="component" value="Unassembled WGS sequence"/>
</dbReference>
<dbReference type="Pfam" id="PF22845">
    <property type="entry name" value="DUF3097_N"/>
    <property type="match status" value="1"/>
</dbReference>
<accession>A0A2I1I710</accession>
<feature type="domain" description="DUF3097" evidence="3">
    <location>
        <begin position="40"/>
        <end position="102"/>
    </location>
</feature>
<reference evidence="4 5" key="1">
    <citation type="submission" date="2017-12" db="EMBL/GenBank/DDBJ databases">
        <title>Phylogenetic diversity of female urinary microbiome.</title>
        <authorList>
            <person name="Thomas-White K."/>
            <person name="Wolfe A.J."/>
        </authorList>
    </citation>
    <scope>NUCLEOTIDE SEQUENCE [LARGE SCALE GENOMIC DNA]</scope>
    <source>
        <strain evidence="4 5">UMB0250</strain>
    </source>
</reference>
<feature type="compositionally biased region" description="Polar residues" evidence="1">
    <location>
        <begin position="1"/>
        <end position="14"/>
    </location>
</feature>
<proteinExistence type="predicted"/>
<evidence type="ECO:0000259" key="2">
    <source>
        <dbReference type="Pfam" id="PF11296"/>
    </source>
</evidence>
<protein>
    <submittedName>
        <fullName evidence="4">DUF3097 domain-containing protein</fullName>
    </submittedName>
</protein>
<feature type="region of interest" description="Disordered" evidence="1">
    <location>
        <begin position="1"/>
        <end position="39"/>
    </location>
</feature>
<evidence type="ECO:0000256" key="1">
    <source>
        <dbReference type="SAM" id="MobiDB-lite"/>
    </source>
</evidence>
<feature type="region of interest" description="Disordered" evidence="1">
    <location>
        <begin position="114"/>
        <end position="135"/>
    </location>
</feature>
<feature type="compositionally biased region" description="Polar residues" evidence="1">
    <location>
        <begin position="114"/>
        <end position="129"/>
    </location>
</feature>
<name>A0A2I1I710_9ACTO</name>